<sequence>MMTSKVTVIEDDNYHRSIMLTPSSTIRLEEMKAWVKEIPTLSSAEETMSKKRSQHINQAENSDNHS</sequence>
<evidence type="ECO:0000313" key="3">
    <source>
        <dbReference type="Proteomes" id="UP001634394"/>
    </source>
</evidence>
<dbReference type="AlphaFoldDB" id="A0ABD3W3G2"/>
<dbReference type="EMBL" id="JBJQND010000008">
    <property type="protein sequence ID" value="KAL3868201.1"/>
    <property type="molecule type" value="Genomic_DNA"/>
</dbReference>
<name>A0ABD3W3G2_SINWO</name>
<accession>A0ABD3W3G2</accession>
<reference evidence="2 3" key="1">
    <citation type="submission" date="2024-11" db="EMBL/GenBank/DDBJ databases">
        <title>Chromosome-level genome assembly of the freshwater bivalve Anodonta woodiana.</title>
        <authorList>
            <person name="Chen X."/>
        </authorList>
    </citation>
    <scope>NUCLEOTIDE SEQUENCE [LARGE SCALE GENOMIC DNA]</scope>
    <source>
        <strain evidence="2">MN2024</strain>
        <tissue evidence="2">Gills</tissue>
    </source>
</reference>
<dbReference type="Proteomes" id="UP001634394">
    <property type="component" value="Unassembled WGS sequence"/>
</dbReference>
<feature type="non-terminal residue" evidence="2">
    <location>
        <position position="66"/>
    </location>
</feature>
<evidence type="ECO:0000256" key="1">
    <source>
        <dbReference type="SAM" id="MobiDB-lite"/>
    </source>
</evidence>
<organism evidence="2 3">
    <name type="scientific">Sinanodonta woodiana</name>
    <name type="common">Chinese pond mussel</name>
    <name type="synonym">Anodonta woodiana</name>
    <dbReference type="NCBI Taxonomy" id="1069815"/>
    <lineage>
        <taxon>Eukaryota</taxon>
        <taxon>Metazoa</taxon>
        <taxon>Spiralia</taxon>
        <taxon>Lophotrochozoa</taxon>
        <taxon>Mollusca</taxon>
        <taxon>Bivalvia</taxon>
        <taxon>Autobranchia</taxon>
        <taxon>Heteroconchia</taxon>
        <taxon>Palaeoheterodonta</taxon>
        <taxon>Unionida</taxon>
        <taxon>Unionoidea</taxon>
        <taxon>Unionidae</taxon>
        <taxon>Unioninae</taxon>
        <taxon>Sinanodonta</taxon>
    </lineage>
</organism>
<gene>
    <name evidence="2" type="ORF">ACJMK2_041033</name>
</gene>
<protein>
    <submittedName>
        <fullName evidence="2">Uncharacterized protein</fullName>
    </submittedName>
</protein>
<comment type="caution">
    <text evidence="2">The sequence shown here is derived from an EMBL/GenBank/DDBJ whole genome shotgun (WGS) entry which is preliminary data.</text>
</comment>
<keyword evidence="3" id="KW-1185">Reference proteome</keyword>
<feature type="compositionally biased region" description="Polar residues" evidence="1">
    <location>
        <begin position="55"/>
        <end position="66"/>
    </location>
</feature>
<proteinExistence type="predicted"/>
<evidence type="ECO:0000313" key="2">
    <source>
        <dbReference type="EMBL" id="KAL3868201.1"/>
    </source>
</evidence>
<feature type="region of interest" description="Disordered" evidence="1">
    <location>
        <begin position="43"/>
        <end position="66"/>
    </location>
</feature>